<proteinExistence type="predicted"/>
<reference evidence="3" key="1">
    <citation type="submission" date="2018-09" db="EMBL/GenBank/DDBJ databases">
        <title>Chryseolinea sp. KIS68-18 isolated from soil.</title>
        <authorList>
            <person name="Weon H.-Y."/>
            <person name="Kwon S.-W."/>
            <person name="Lee S.A."/>
        </authorList>
    </citation>
    <scope>NUCLEOTIDE SEQUENCE [LARGE SCALE GENOMIC DNA]</scope>
    <source>
        <strain evidence="3">KIS68-18</strain>
    </source>
</reference>
<dbReference type="KEGG" id="chk:D4L85_01535"/>
<dbReference type="Pfam" id="PF13274">
    <property type="entry name" value="SocA_Panacea"/>
    <property type="match status" value="1"/>
</dbReference>
<dbReference type="Proteomes" id="UP000266183">
    <property type="component" value="Chromosome"/>
</dbReference>
<dbReference type="RefSeq" id="WP_119752663.1">
    <property type="nucleotide sequence ID" value="NZ_CP032382.1"/>
</dbReference>
<feature type="domain" description="Antitoxin SocA-like Panacea" evidence="1">
    <location>
        <begin position="32"/>
        <end position="143"/>
    </location>
</feature>
<protein>
    <submittedName>
        <fullName evidence="2">DUF4065 domain-containing protein</fullName>
    </submittedName>
</protein>
<organism evidence="2 3">
    <name type="scientific">Chryseolinea soli</name>
    <dbReference type="NCBI Taxonomy" id="2321403"/>
    <lineage>
        <taxon>Bacteria</taxon>
        <taxon>Pseudomonadati</taxon>
        <taxon>Bacteroidota</taxon>
        <taxon>Cytophagia</taxon>
        <taxon>Cytophagales</taxon>
        <taxon>Fulvivirgaceae</taxon>
        <taxon>Chryseolinea</taxon>
    </lineage>
</organism>
<evidence type="ECO:0000313" key="2">
    <source>
        <dbReference type="EMBL" id="AYB29344.1"/>
    </source>
</evidence>
<evidence type="ECO:0000259" key="1">
    <source>
        <dbReference type="Pfam" id="PF13274"/>
    </source>
</evidence>
<keyword evidence="3" id="KW-1185">Reference proteome</keyword>
<dbReference type="InterPro" id="IPR025272">
    <property type="entry name" value="SocA_Panacea"/>
</dbReference>
<dbReference type="EMBL" id="CP032382">
    <property type="protein sequence ID" value="AYB29344.1"/>
    <property type="molecule type" value="Genomic_DNA"/>
</dbReference>
<gene>
    <name evidence="2" type="ORF">D4L85_01535</name>
</gene>
<evidence type="ECO:0000313" key="3">
    <source>
        <dbReference type="Proteomes" id="UP000266183"/>
    </source>
</evidence>
<dbReference type="AlphaFoldDB" id="A0A385SEH6"/>
<name>A0A385SEH6_9BACT</name>
<sequence>MLGSTQSRKTKELILYIANRLSSKNNYGLTLLNKSLYFIDSISYLKRGKGISNFTYVKQTFGPTPEPRQFLFLRDTMVASGDIEITESEFFGRLQKRFVARREPEVDVFNVEEIIIIDDVLSNIEDFTGAQISEMSHEFPAWKAAADREELPLFTFLLSSKTPTESDIEWAKAAIEECIE</sequence>
<accession>A0A385SEH6</accession>
<dbReference type="OrthoDB" id="9813053at2"/>